<dbReference type="Proteomes" id="UP001185092">
    <property type="component" value="Unassembled WGS sequence"/>
</dbReference>
<dbReference type="RefSeq" id="WP_309937176.1">
    <property type="nucleotide sequence ID" value="NZ_AP025305.1"/>
</dbReference>
<proteinExistence type="predicted"/>
<sequence>MNLIRVFLFSIFAIFLSTFEVKAQEANLGKNDFLSIVRSNIDSASCQSPDVYRCIGIETKESCLETVHQVLDECSRVVPASVNLRFKAMVLEDLYVCMLQSFSDKLGVTIDEIEKCSFGDSLNESVKNE</sequence>
<evidence type="ECO:0000313" key="2">
    <source>
        <dbReference type="Proteomes" id="UP001185092"/>
    </source>
</evidence>
<dbReference type="AlphaFoldDB" id="A0AAE3XL13"/>
<accession>A0AAE3XL13</accession>
<gene>
    <name evidence="1" type="ORF">HNQ88_000682</name>
</gene>
<organism evidence="1 2">
    <name type="scientific">Aureibacter tunicatorum</name>
    <dbReference type="NCBI Taxonomy" id="866807"/>
    <lineage>
        <taxon>Bacteria</taxon>
        <taxon>Pseudomonadati</taxon>
        <taxon>Bacteroidota</taxon>
        <taxon>Cytophagia</taxon>
        <taxon>Cytophagales</taxon>
        <taxon>Persicobacteraceae</taxon>
        <taxon>Aureibacter</taxon>
    </lineage>
</organism>
<comment type="caution">
    <text evidence="1">The sequence shown here is derived from an EMBL/GenBank/DDBJ whole genome shotgun (WGS) entry which is preliminary data.</text>
</comment>
<name>A0AAE3XL13_9BACT</name>
<reference evidence="1" key="1">
    <citation type="submission" date="2023-07" db="EMBL/GenBank/DDBJ databases">
        <title>Genomic Encyclopedia of Type Strains, Phase IV (KMG-IV): sequencing the most valuable type-strain genomes for metagenomic binning, comparative biology and taxonomic classification.</title>
        <authorList>
            <person name="Goeker M."/>
        </authorList>
    </citation>
    <scope>NUCLEOTIDE SEQUENCE</scope>
    <source>
        <strain evidence="1">DSM 26174</strain>
    </source>
</reference>
<keyword evidence="2" id="KW-1185">Reference proteome</keyword>
<evidence type="ECO:0000313" key="1">
    <source>
        <dbReference type="EMBL" id="MDR6237706.1"/>
    </source>
</evidence>
<protein>
    <submittedName>
        <fullName evidence="1">Uncharacterized protein</fullName>
    </submittedName>
</protein>
<dbReference type="EMBL" id="JAVDQD010000001">
    <property type="protein sequence ID" value="MDR6237706.1"/>
    <property type="molecule type" value="Genomic_DNA"/>
</dbReference>